<name>X1PVW6_9ZZZZ</name>
<dbReference type="EMBL" id="BARV01026619">
    <property type="protein sequence ID" value="GAI42980.1"/>
    <property type="molecule type" value="Genomic_DNA"/>
</dbReference>
<protein>
    <recommendedName>
        <fullName evidence="2">Glycoside hydrolase family 5 domain-containing protein</fullName>
    </recommendedName>
</protein>
<dbReference type="AlphaFoldDB" id="X1PVW6"/>
<dbReference type="Gene3D" id="3.20.20.80">
    <property type="entry name" value="Glycosidases"/>
    <property type="match status" value="1"/>
</dbReference>
<reference evidence="1" key="1">
    <citation type="journal article" date="2014" name="Front. Microbiol.">
        <title>High frequency of phylogenetically diverse reductive dehalogenase-homologous genes in deep subseafloor sedimentary metagenomes.</title>
        <authorList>
            <person name="Kawai M."/>
            <person name="Futagami T."/>
            <person name="Toyoda A."/>
            <person name="Takaki Y."/>
            <person name="Nishi S."/>
            <person name="Hori S."/>
            <person name="Arai W."/>
            <person name="Tsubouchi T."/>
            <person name="Morono Y."/>
            <person name="Uchiyama I."/>
            <person name="Ito T."/>
            <person name="Fujiyama A."/>
            <person name="Inagaki F."/>
            <person name="Takami H."/>
        </authorList>
    </citation>
    <scope>NUCLEOTIDE SEQUENCE</scope>
    <source>
        <strain evidence="1">Expedition CK06-06</strain>
    </source>
</reference>
<organism evidence="1">
    <name type="scientific">marine sediment metagenome</name>
    <dbReference type="NCBI Taxonomy" id="412755"/>
    <lineage>
        <taxon>unclassified sequences</taxon>
        <taxon>metagenomes</taxon>
        <taxon>ecological metagenomes</taxon>
    </lineage>
</organism>
<proteinExistence type="predicted"/>
<dbReference type="InterPro" id="IPR017853">
    <property type="entry name" value="GH"/>
</dbReference>
<comment type="caution">
    <text evidence="1">The sequence shown here is derived from an EMBL/GenBank/DDBJ whole genome shotgun (WGS) entry which is preliminary data.</text>
</comment>
<dbReference type="SUPFAM" id="SSF51445">
    <property type="entry name" value="(Trans)glycosidases"/>
    <property type="match status" value="1"/>
</dbReference>
<evidence type="ECO:0000313" key="1">
    <source>
        <dbReference type="EMBL" id="GAI42980.1"/>
    </source>
</evidence>
<gene>
    <name evidence="1" type="ORF">S06H3_42976</name>
</gene>
<evidence type="ECO:0008006" key="2">
    <source>
        <dbReference type="Google" id="ProtNLM"/>
    </source>
</evidence>
<accession>X1PVW6</accession>
<feature type="non-terminal residue" evidence="1">
    <location>
        <position position="249"/>
    </location>
</feature>
<sequence length="249" mass="28868">MISLKCLAVISMTSMLVLAASTLKTEAASYLKDSNGRSIYLAGYGPYSHIFAVGYDYASLHTELKEHHVNLYRLWPLHGFYKDEDIISGKSQLVYSTNKNGKCDLTSFNQEYWNDLKGLLADAESNGIYVEISLFDDCSLEAHHSERWIQHPFNKRNNTNGVFDFGSRADSDKHFYNLENNTLLYYQELYVKKLINETWSYSNVIYEIINEGDAGEKWIKYWVNLIDREFDKYNTDREPIIAHNAFPFS</sequence>